<protein>
    <submittedName>
        <fullName evidence="1">Conjugative transfer relaxase protein TraI</fullName>
    </submittedName>
</protein>
<gene>
    <name evidence="1" type="ORF">NCTC11532_03156</name>
</gene>
<evidence type="ECO:0000313" key="1">
    <source>
        <dbReference type="EMBL" id="STY78896.1"/>
    </source>
</evidence>
<keyword evidence="2" id="KW-1185">Reference proteome</keyword>
<dbReference type="Proteomes" id="UP000255297">
    <property type="component" value="Unassembled WGS sequence"/>
</dbReference>
<dbReference type="EMBL" id="UGPB01000002">
    <property type="protein sequence ID" value="STY78896.1"/>
    <property type="molecule type" value="Genomic_DNA"/>
</dbReference>
<organism evidence="1 2">
    <name type="scientific">Legionella wadsworthii</name>
    <dbReference type="NCBI Taxonomy" id="28088"/>
    <lineage>
        <taxon>Bacteria</taxon>
        <taxon>Pseudomonadati</taxon>
        <taxon>Pseudomonadota</taxon>
        <taxon>Gammaproteobacteria</taxon>
        <taxon>Legionellales</taxon>
        <taxon>Legionellaceae</taxon>
        <taxon>Legionella</taxon>
    </lineage>
</organism>
<sequence>MTLPLQLLKQGDSTKDYLQLESTQQQSIDPFQEELKQKNPIEMAVGDYLSRTPSCRDNTIVIIHENKKREVANGLIRDALMKESTLGSENKEFPRLLALITRLQSFIIVKHIGIA</sequence>
<accession>A0A378P2T4</accession>
<proteinExistence type="predicted"/>
<evidence type="ECO:0000313" key="2">
    <source>
        <dbReference type="Proteomes" id="UP000255297"/>
    </source>
</evidence>
<dbReference type="RefSeq" id="WP_244913859.1">
    <property type="nucleotide sequence ID" value="NZ_UGPB01000002.1"/>
</dbReference>
<name>A0A378P2T4_9GAMM</name>
<dbReference type="AlphaFoldDB" id="A0A378P2T4"/>
<reference evidence="1 2" key="1">
    <citation type="submission" date="2018-06" db="EMBL/GenBank/DDBJ databases">
        <authorList>
            <consortium name="Pathogen Informatics"/>
            <person name="Doyle S."/>
        </authorList>
    </citation>
    <scope>NUCLEOTIDE SEQUENCE [LARGE SCALE GENOMIC DNA]</scope>
    <source>
        <strain evidence="1 2">NCTC11532</strain>
    </source>
</reference>